<reference evidence="1 2" key="1">
    <citation type="journal article" date="2021" name="Hortic Res">
        <title>High-quality reference genome and annotation aids understanding of berry development for evergreen blueberry (Vaccinium darrowii).</title>
        <authorList>
            <person name="Yu J."/>
            <person name="Hulse-Kemp A.M."/>
            <person name="Babiker E."/>
            <person name="Staton M."/>
        </authorList>
    </citation>
    <scope>NUCLEOTIDE SEQUENCE [LARGE SCALE GENOMIC DNA]</scope>
    <source>
        <strain evidence="2">cv. NJ 8807/NJ 8810</strain>
        <tissue evidence="1">Young leaf</tissue>
    </source>
</reference>
<dbReference type="EMBL" id="CM037159">
    <property type="protein sequence ID" value="KAH7866071.1"/>
    <property type="molecule type" value="Genomic_DNA"/>
</dbReference>
<proteinExistence type="predicted"/>
<comment type="caution">
    <text evidence="1">The sequence shown here is derived from an EMBL/GenBank/DDBJ whole genome shotgun (WGS) entry which is preliminary data.</text>
</comment>
<gene>
    <name evidence="1" type="ORF">Vadar_015218</name>
</gene>
<evidence type="ECO:0000313" key="2">
    <source>
        <dbReference type="Proteomes" id="UP000828048"/>
    </source>
</evidence>
<name>A0ACB7ZJC0_9ERIC</name>
<keyword evidence="2" id="KW-1185">Reference proteome</keyword>
<sequence>MSRTLLSRIKSRHNPNPTSSSPYAHFKPQTKRLVNEVCQILTTHSNNWQNTLETLLSQEEIVPSDITYLVLDRIRDPELGLKFFDWVNSRPYGCSLDGFAYSSLLKLLAKSRVFPEIERLMGIMRVEDKKPSREALDYVIRAYSDSGFVGKAIEFYRFVVCFYSYVPSVFALNSLLNVLVKHSRIDTARQVYDEMIGREDGCVDNYSTCIVVRGLCKEGKVEEGRKMIEDRWGKGCIPNIVFYNTLIDGYCKKRDIEQAYALFKELKLKGFLPAVETYGAMINGFCKGGNFEAVDRLLVEMNLRGVDINVQVYNNVIDARFRHGCVVKAMETVRKMIDSGCEPDIVTYNNLINGSCKNGKVQEAEQLLEQATRKGLMPNKLTYTPIVQAYCRQGEFVRSSELLIKMTERGDNPDAITYGSLVHGLVAAGEIDVALAVRDKMVGRGVLPDACIYNILMNGLCKKGRLPAAKQLLAEMLDQNVPPDAFVFATLIDGFIRNGDLSEAKKLFELSIESGVSPDVVGFNTMIKGYCKFGIMNDAVSCINRMMKRHISPDEYTYSIMVDGYVKQHDLDGALRMFTQMVKRKCEPNVVTYTSLINGFCLKGDFRGAVKVFSEMKSCGLVPNVVTYSVLIRSFCKEGKLEKAASFFEQMLRSKCVPNNCTFHYLVNGFSRNGRFINDKKGDVLSESEMSVFLTIFGVMISDGWDPRVAACSSILVCLCLYGMLKTALQFGDKMVTKACNSDSVTFAALLHGICLEGRSREWKSIISSNLNEQELCVALKYSMLIDQVLPIGVISEASQILQTLIEGCRSHDEDIIELGVQVDTLEEFQGGAQKNSCGVIIELELTFLLDGIRFRWVELVILAPKRLATTFVTSAPDSYVLNQVQERFEVDVTELPEQIDTSSYREPKVPPAVLDGMSLCAFEMTWETTCNAVTSNAEMILPKGMTFLVYPMVFDGPTNPTNIRFLTSGTIIAPDSPDAWEGRDQGQWLIFDSGNRHNVDGGGLIMGVGRAGGISHVKSAVKHLDVSSLHQQCSVA</sequence>
<evidence type="ECO:0000313" key="1">
    <source>
        <dbReference type="EMBL" id="KAH7866071.1"/>
    </source>
</evidence>
<protein>
    <submittedName>
        <fullName evidence="1">Uncharacterized protein</fullName>
    </submittedName>
</protein>
<accession>A0ACB7ZJC0</accession>
<organism evidence="1 2">
    <name type="scientific">Vaccinium darrowii</name>
    <dbReference type="NCBI Taxonomy" id="229202"/>
    <lineage>
        <taxon>Eukaryota</taxon>
        <taxon>Viridiplantae</taxon>
        <taxon>Streptophyta</taxon>
        <taxon>Embryophyta</taxon>
        <taxon>Tracheophyta</taxon>
        <taxon>Spermatophyta</taxon>
        <taxon>Magnoliopsida</taxon>
        <taxon>eudicotyledons</taxon>
        <taxon>Gunneridae</taxon>
        <taxon>Pentapetalae</taxon>
        <taxon>asterids</taxon>
        <taxon>Ericales</taxon>
        <taxon>Ericaceae</taxon>
        <taxon>Vaccinioideae</taxon>
        <taxon>Vaccinieae</taxon>
        <taxon>Vaccinium</taxon>
    </lineage>
</organism>
<dbReference type="Proteomes" id="UP000828048">
    <property type="component" value="Chromosome 9"/>
</dbReference>